<gene>
    <name evidence="2" type="ORF">PCOR1329_LOCUS27392</name>
</gene>
<feature type="compositionally biased region" description="Polar residues" evidence="1">
    <location>
        <begin position="1"/>
        <end position="11"/>
    </location>
</feature>
<proteinExistence type="predicted"/>
<feature type="region of interest" description="Disordered" evidence="1">
    <location>
        <begin position="1"/>
        <end position="23"/>
    </location>
</feature>
<dbReference type="EMBL" id="CAUYUJ010009913">
    <property type="protein sequence ID" value="CAK0828026.1"/>
    <property type="molecule type" value="Genomic_DNA"/>
</dbReference>
<sequence length="178" mass="20035">MAREQVTLSRASESRRFKTGTELSKKLPMSRCAHRPDLITKAKFYPAHDKSTGKTTMTTKIYDQQEGENLFEEGERTTMEHKKECVFFPAENPLFTVPTDRKLFLAKRVESGPIADLKAVVAEVKQMVGTILVFNCLEKVSKAKKSEKKQLVKDAKKSISAKKCIPAEAVFALLKDNP</sequence>
<protein>
    <submittedName>
        <fullName evidence="2">Uncharacterized protein</fullName>
    </submittedName>
</protein>
<evidence type="ECO:0000313" key="2">
    <source>
        <dbReference type="EMBL" id="CAK0828026.1"/>
    </source>
</evidence>
<name>A0ABN9S9T2_9DINO</name>
<comment type="caution">
    <text evidence="2">The sequence shown here is derived from an EMBL/GenBank/DDBJ whole genome shotgun (WGS) entry which is preliminary data.</text>
</comment>
<dbReference type="Proteomes" id="UP001189429">
    <property type="component" value="Unassembled WGS sequence"/>
</dbReference>
<evidence type="ECO:0000313" key="3">
    <source>
        <dbReference type="Proteomes" id="UP001189429"/>
    </source>
</evidence>
<reference evidence="2" key="1">
    <citation type="submission" date="2023-10" db="EMBL/GenBank/DDBJ databases">
        <authorList>
            <person name="Chen Y."/>
            <person name="Shah S."/>
            <person name="Dougan E. K."/>
            <person name="Thang M."/>
            <person name="Chan C."/>
        </authorList>
    </citation>
    <scope>NUCLEOTIDE SEQUENCE [LARGE SCALE GENOMIC DNA]</scope>
</reference>
<organism evidence="2 3">
    <name type="scientific">Prorocentrum cordatum</name>
    <dbReference type="NCBI Taxonomy" id="2364126"/>
    <lineage>
        <taxon>Eukaryota</taxon>
        <taxon>Sar</taxon>
        <taxon>Alveolata</taxon>
        <taxon>Dinophyceae</taxon>
        <taxon>Prorocentrales</taxon>
        <taxon>Prorocentraceae</taxon>
        <taxon>Prorocentrum</taxon>
    </lineage>
</organism>
<evidence type="ECO:0000256" key="1">
    <source>
        <dbReference type="SAM" id="MobiDB-lite"/>
    </source>
</evidence>
<accession>A0ABN9S9T2</accession>
<keyword evidence="3" id="KW-1185">Reference proteome</keyword>